<dbReference type="Gene3D" id="2.60.98.20">
    <property type="entry name" value="Flagellar hook protein FlgE"/>
    <property type="match status" value="1"/>
</dbReference>
<comment type="similarity">
    <text evidence="2 5">Belongs to the flagella basal body rod proteins family.</text>
</comment>
<feature type="domain" description="Flagellar hook protein FlgE/F/G-like D1" evidence="10">
    <location>
        <begin position="84"/>
        <end position="156"/>
    </location>
</feature>
<name>A0ABS5F602_9PROT</name>
<feature type="domain" description="Flagellar basal body rod protein N-terminal" evidence="7">
    <location>
        <begin position="7"/>
        <end position="37"/>
    </location>
</feature>
<dbReference type="InterPro" id="IPR001444">
    <property type="entry name" value="Flag_bb_rod_N"/>
</dbReference>
<dbReference type="PANTHER" id="PTHR30435:SF1">
    <property type="entry name" value="FLAGELLAR HOOK PROTEIN FLGE"/>
    <property type="match status" value="1"/>
</dbReference>
<keyword evidence="4 5" id="KW-0975">Bacterial flagellum</keyword>
<organism evidence="11 12">
    <name type="scientific">Plastoroseomonas hellenica</name>
    <dbReference type="NCBI Taxonomy" id="2687306"/>
    <lineage>
        <taxon>Bacteria</taxon>
        <taxon>Pseudomonadati</taxon>
        <taxon>Pseudomonadota</taxon>
        <taxon>Alphaproteobacteria</taxon>
        <taxon>Acetobacterales</taxon>
        <taxon>Acetobacteraceae</taxon>
        <taxon>Plastoroseomonas</taxon>
    </lineage>
</organism>
<evidence type="ECO:0000256" key="4">
    <source>
        <dbReference type="ARBA" id="ARBA00023143"/>
    </source>
</evidence>
<dbReference type="SUPFAM" id="SSF117143">
    <property type="entry name" value="Flagellar hook protein flgE"/>
    <property type="match status" value="1"/>
</dbReference>
<evidence type="ECO:0000256" key="2">
    <source>
        <dbReference type="ARBA" id="ARBA00009677"/>
    </source>
</evidence>
<feature type="domain" description="Flagellar hook protein FlgE D2" evidence="9">
    <location>
        <begin position="181"/>
        <end position="313"/>
    </location>
</feature>
<evidence type="ECO:0000259" key="7">
    <source>
        <dbReference type="Pfam" id="PF00460"/>
    </source>
</evidence>
<feature type="compositionally biased region" description="Polar residues" evidence="6">
    <location>
        <begin position="68"/>
        <end position="77"/>
    </location>
</feature>
<dbReference type="PANTHER" id="PTHR30435">
    <property type="entry name" value="FLAGELLAR PROTEIN"/>
    <property type="match status" value="1"/>
</dbReference>
<keyword evidence="11" id="KW-0966">Cell projection</keyword>
<evidence type="ECO:0000256" key="6">
    <source>
        <dbReference type="SAM" id="MobiDB-lite"/>
    </source>
</evidence>
<dbReference type="RefSeq" id="WP_211855752.1">
    <property type="nucleotide sequence ID" value="NZ_JAAGBB010000045.1"/>
</dbReference>
<dbReference type="InterPro" id="IPR020013">
    <property type="entry name" value="Flagellar_FlgE/F/G"/>
</dbReference>
<keyword evidence="12" id="KW-1185">Reference proteome</keyword>
<dbReference type="InterPro" id="IPR053967">
    <property type="entry name" value="LlgE_F_G-like_D1"/>
</dbReference>
<comment type="function">
    <text evidence="5">A flexible structure which links the flagellar filament to the drive apparatus in the basal body.</text>
</comment>
<dbReference type="InterPro" id="IPR010930">
    <property type="entry name" value="Flg_bb/hook_C_dom"/>
</dbReference>
<keyword evidence="11" id="KW-0282">Flagellum</keyword>
<dbReference type="InterPro" id="IPR037925">
    <property type="entry name" value="FlgE/F/G-like"/>
</dbReference>
<sequence length="434" mass="45423">MSLFGSMTTAISGLTAQSRALGNISDNVANSQTVGYKRVDTNFVSYITDSTSTRHQPGAVQARPDYRNSIQGTPTQSDNPLAMAIAGQGFFSVARPDGNANGGLQFDERQFYTRAGDFSVDENGYMVNGSGYYLQGWNADATGQPDRTQLSPIRINELVFNPIATSNVDLSANLPADATATSAPIVTPVNVYDALGTLQPMTLTWTPLATPTDSWRLSINAPNATPAAALGTIDVQFGSGGMAAGTISNLSGATGVLAGSAATAGNPATISFNANFGQGAQAMALNLGTFGAAGGLTQYAGETFELRNLESDGVPLGSFSSVSIRDNGDVAINYDNGQSRVAYRVPVVTFNDADSLQRMDGQAFMRTLESGEARVSDAASNGSGTLVIGSVESSNVDIASEFSKLIIAQRAYTANTRIVTTTDEMLQDTINMRR</sequence>
<dbReference type="EMBL" id="JAAGBB010000045">
    <property type="protein sequence ID" value="MBR0667977.1"/>
    <property type="molecule type" value="Genomic_DNA"/>
</dbReference>
<comment type="caution">
    <text evidence="11">The sequence shown here is derived from an EMBL/GenBank/DDBJ whole genome shotgun (WGS) entry which is preliminary data.</text>
</comment>
<accession>A0ABS5F602</accession>
<dbReference type="Proteomes" id="UP001196870">
    <property type="component" value="Unassembled WGS sequence"/>
</dbReference>
<dbReference type="NCBIfam" id="NF004242">
    <property type="entry name" value="PRK05682.2-1"/>
    <property type="match status" value="1"/>
</dbReference>
<evidence type="ECO:0000256" key="3">
    <source>
        <dbReference type="ARBA" id="ARBA00019015"/>
    </source>
</evidence>
<protein>
    <recommendedName>
        <fullName evidence="3 5">Flagellar hook protein FlgE</fullName>
    </recommendedName>
</protein>
<evidence type="ECO:0000313" key="12">
    <source>
        <dbReference type="Proteomes" id="UP001196870"/>
    </source>
</evidence>
<evidence type="ECO:0000259" key="8">
    <source>
        <dbReference type="Pfam" id="PF06429"/>
    </source>
</evidence>
<dbReference type="Pfam" id="PF07559">
    <property type="entry name" value="FlgE_D2"/>
    <property type="match status" value="1"/>
</dbReference>
<evidence type="ECO:0000256" key="5">
    <source>
        <dbReference type="RuleBase" id="RU362116"/>
    </source>
</evidence>
<evidence type="ECO:0000259" key="9">
    <source>
        <dbReference type="Pfam" id="PF07559"/>
    </source>
</evidence>
<dbReference type="Pfam" id="PF22692">
    <property type="entry name" value="LlgE_F_G_D1"/>
    <property type="match status" value="1"/>
</dbReference>
<dbReference type="Pfam" id="PF06429">
    <property type="entry name" value="Flg_bbr_C"/>
    <property type="match status" value="1"/>
</dbReference>
<comment type="subcellular location">
    <subcellularLocation>
        <location evidence="1 5">Bacterial flagellum basal body</location>
    </subcellularLocation>
</comment>
<evidence type="ECO:0000313" key="11">
    <source>
        <dbReference type="EMBL" id="MBR0667977.1"/>
    </source>
</evidence>
<dbReference type="InterPro" id="IPR011491">
    <property type="entry name" value="FlgE_D2"/>
</dbReference>
<proteinExistence type="inferred from homology"/>
<feature type="domain" description="Flagellar basal-body/hook protein C-terminal" evidence="8">
    <location>
        <begin position="389"/>
        <end position="432"/>
    </location>
</feature>
<evidence type="ECO:0000256" key="1">
    <source>
        <dbReference type="ARBA" id="ARBA00004117"/>
    </source>
</evidence>
<dbReference type="NCBIfam" id="TIGR03506">
    <property type="entry name" value="FlgEFG_subfam"/>
    <property type="match status" value="1"/>
</dbReference>
<keyword evidence="11" id="KW-0969">Cilium</keyword>
<evidence type="ECO:0000259" key="10">
    <source>
        <dbReference type="Pfam" id="PF22692"/>
    </source>
</evidence>
<dbReference type="InterPro" id="IPR037058">
    <property type="entry name" value="Falgellar_hook_FlgE_sf"/>
</dbReference>
<feature type="region of interest" description="Disordered" evidence="6">
    <location>
        <begin position="53"/>
        <end position="77"/>
    </location>
</feature>
<gene>
    <name evidence="11" type="primary">flgE</name>
    <name evidence="11" type="ORF">GXW71_26720</name>
</gene>
<dbReference type="Pfam" id="PF00460">
    <property type="entry name" value="Flg_bb_rod"/>
    <property type="match status" value="1"/>
</dbReference>
<reference evidence="12" key="1">
    <citation type="journal article" date="2021" name="Syst. Appl. Microbiol.">
        <title>Roseomonas hellenica sp. nov., isolated from roots of wild-growing Alkanna tinctoria.</title>
        <authorList>
            <person name="Rat A."/>
            <person name="Naranjo H.D."/>
            <person name="Lebbe L."/>
            <person name="Cnockaert M."/>
            <person name="Krigas N."/>
            <person name="Grigoriadou K."/>
            <person name="Maloupa E."/>
            <person name="Willems A."/>
        </authorList>
    </citation>
    <scope>NUCLEOTIDE SEQUENCE [LARGE SCALE GENOMIC DNA]</scope>
    <source>
        <strain evidence="12">LMG 31523</strain>
    </source>
</reference>